<dbReference type="Pfam" id="PF13467">
    <property type="entry name" value="RHH_4"/>
    <property type="match status" value="1"/>
</dbReference>
<dbReference type="InterPro" id="IPR038268">
    <property type="entry name" value="RHH_sf"/>
</dbReference>
<accession>A0A0M6Y1Z4</accession>
<dbReference type="RefSeq" id="WP_023000517.1">
    <property type="nucleotide sequence ID" value="NZ_CP045617.1"/>
</dbReference>
<dbReference type="InterPro" id="IPR027373">
    <property type="entry name" value="RHH_dom"/>
</dbReference>
<dbReference type="EMBL" id="CXST01000001">
    <property type="protein sequence ID" value="CTQ43339.1"/>
    <property type="molecule type" value="Genomic_DNA"/>
</dbReference>
<organism evidence="2 3">
    <name type="scientific">Roseibium aggregatum</name>
    <dbReference type="NCBI Taxonomy" id="187304"/>
    <lineage>
        <taxon>Bacteria</taxon>
        <taxon>Pseudomonadati</taxon>
        <taxon>Pseudomonadota</taxon>
        <taxon>Alphaproteobacteria</taxon>
        <taxon>Hyphomicrobiales</taxon>
        <taxon>Stappiaceae</taxon>
        <taxon>Roseibium</taxon>
    </lineage>
</organism>
<reference evidence="3" key="1">
    <citation type="submission" date="2015-07" db="EMBL/GenBank/DDBJ databases">
        <authorList>
            <person name="Rodrigo-Torres Lidia"/>
            <person name="Arahal R.David."/>
        </authorList>
    </citation>
    <scope>NUCLEOTIDE SEQUENCE [LARGE SCALE GENOMIC DNA]</scope>
    <source>
        <strain evidence="3">CECT 4801</strain>
    </source>
</reference>
<name>A0A0M6Y1Z4_9HYPH</name>
<dbReference type="KEGG" id="lagg:B0E33_21340"/>
<keyword evidence="3" id="KW-1185">Reference proteome</keyword>
<protein>
    <recommendedName>
        <fullName evidence="1">Ribbon-helix-helix domain-containing protein</fullName>
    </recommendedName>
</protein>
<dbReference type="OrthoDB" id="7477016at2"/>
<dbReference type="Gene3D" id="1.10.3990.20">
    <property type="entry name" value="protein bp1543"/>
    <property type="match status" value="1"/>
</dbReference>
<dbReference type="STRING" id="187304.B0E33_21340"/>
<feature type="domain" description="Ribbon-helix-helix" evidence="1">
    <location>
        <begin position="5"/>
        <end position="66"/>
    </location>
</feature>
<proteinExistence type="predicted"/>
<evidence type="ECO:0000259" key="1">
    <source>
        <dbReference type="Pfam" id="PF13467"/>
    </source>
</evidence>
<sequence length="77" mass="8432">MALLKRSLSLHGHRTSLALEPEFWDVVDAYADAANKSLAGLIAEIDDNRDPEDPLSSAVRVWALKRVQMEAGLISEG</sequence>
<dbReference type="Proteomes" id="UP000048926">
    <property type="component" value="Unassembled WGS sequence"/>
</dbReference>
<evidence type="ECO:0000313" key="2">
    <source>
        <dbReference type="EMBL" id="CTQ43339.1"/>
    </source>
</evidence>
<gene>
    <name evidence="2" type="ORF">LAL4801_01777</name>
</gene>
<dbReference type="AlphaFoldDB" id="A0A0M6Y1Z4"/>
<evidence type="ECO:0000313" key="3">
    <source>
        <dbReference type="Proteomes" id="UP000048926"/>
    </source>
</evidence>